<feature type="compositionally biased region" description="Basic and acidic residues" evidence="1">
    <location>
        <begin position="14"/>
        <end position="23"/>
    </location>
</feature>
<feature type="compositionally biased region" description="Acidic residues" evidence="1">
    <location>
        <begin position="102"/>
        <end position="115"/>
    </location>
</feature>
<name>A0AAN9UH44_9PEZI</name>
<feature type="compositionally biased region" description="Low complexity" evidence="1">
    <location>
        <begin position="223"/>
        <end position="246"/>
    </location>
</feature>
<feature type="compositionally biased region" description="Basic and acidic residues" evidence="1">
    <location>
        <begin position="92"/>
        <end position="101"/>
    </location>
</feature>
<evidence type="ECO:0000313" key="2">
    <source>
        <dbReference type="EMBL" id="KAK7747592.1"/>
    </source>
</evidence>
<dbReference type="EMBL" id="JAKJXP020000091">
    <property type="protein sequence ID" value="KAK7747592.1"/>
    <property type="molecule type" value="Genomic_DNA"/>
</dbReference>
<dbReference type="Proteomes" id="UP001320420">
    <property type="component" value="Unassembled WGS sequence"/>
</dbReference>
<feature type="region of interest" description="Disordered" evidence="1">
    <location>
        <begin position="1"/>
        <end position="115"/>
    </location>
</feature>
<feature type="region of interest" description="Disordered" evidence="1">
    <location>
        <begin position="191"/>
        <end position="246"/>
    </location>
</feature>
<feature type="region of interest" description="Disordered" evidence="1">
    <location>
        <begin position="302"/>
        <end position="345"/>
    </location>
</feature>
<feature type="compositionally biased region" description="Low complexity" evidence="1">
    <location>
        <begin position="76"/>
        <end position="90"/>
    </location>
</feature>
<feature type="compositionally biased region" description="Low complexity" evidence="1">
    <location>
        <begin position="1"/>
        <end position="13"/>
    </location>
</feature>
<accession>A0AAN9UH44</accession>
<comment type="caution">
    <text evidence="2">The sequence shown here is derived from an EMBL/GenBank/DDBJ whole genome shotgun (WGS) entry which is preliminary data.</text>
</comment>
<evidence type="ECO:0000256" key="1">
    <source>
        <dbReference type="SAM" id="MobiDB-lite"/>
    </source>
</evidence>
<feature type="compositionally biased region" description="Polar residues" evidence="1">
    <location>
        <begin position="39"/>
        <end position="75"/>
    </location>
</feature>
<protein>
    <submittedName>
        <fullName evidence="2">Uncharacterized protein</fullName>
    </submittedName>
</protein>
<evidence type="ECO:0000313" key="3">
    <source>
        <dbReference type="Proteomes" id="UP001320420"/>
    </source>
</evidence>
<reference evidence="2 3" key="1">
    <citation type="submission" date="2024-02" db="EMBL/GenBank/DDBJ databases">
        <title>De novo assembly and annotation of 12 fungi associated with fruit tree decline syndrome in Ontario, Canada.</title>
        <authorList>
            <person name="Sulman M."/>
            <person name="Ellouze W."/>
            <person name="Ilyukhin E."/>
        </authorList>
    </citation>
    <scope>NUCLEOTIDE SEQUENCE [LARGE SCALE GENOMIC DNA]</scope>
    <source>
        <strain evidence="2 3">M11/M66-122</strain>
    </source>
</reference>
<organism evidence="2 3">
    <name type="scientific">Diatrype stigma</name>
    <dbReference type="NCBI Taxonomy" id="117547"/>
    <lineage>
        <taxon>Eukaryota</taxon>
        <taxon>Fungi</taxon>
        <taxon>Dikarya</taxon>
        <taxon>Ascomycota</taxon>
        <taxon>Pezizomycotina</taxon>
        <taxon>Sordariomycetes</taxon>
        <taxon>Xylariomycetidae</taxon>
        <taxon>Xylariales</taxon>
        <taxon>Diatrypaceae</taxon>
        <taxon>Diatrype</taxon>
    </lineage>
</organism>
<proteinExistence type="predicted"/>
<gene>
    <name evidence="2" type="ORF">SLS62_009091</name>
</gene>
<sequence length="525" mass="57857">MSPRLRPLQLPLLVEERRKREEAQSEAGSDGPYRAYSLDSCSSDVPSPVTPTFSTRGHVRCSSSTSSFELTPPTNSESPASPVSSAQASSKRVLDDVQEEPHEIEDVDDVDDDDDDALSDQFDLCNCLNNEPCIREDPELVDSTADLYSGEQDFEYDLGCLSDSDFQAEQDRSRKRSISFTSLSQRLGSRLASLSRRRTSRQRSMANSPTPDLYDFEARRNASRAASRADSTAASSRSVSRSPSGRYMPDVAMDYAMPPTPALSAYHSSESVALQESVDELRAVNDICASLQRERALATTPLLPPRMNASPRSTALMSPLESPSVAARSPLSADSQSPTIASPPLSAKPSISSFHGLTSPVDIPSIPEPDAWSDRLGHANFTILPLPYQPKELDEAALHQFHLDWDSARINYTKHLARTGEHYSVNSKTYVLTEAKWAEIDRTWRQLHDAIADAVVASGMATHCSQCDENIPTIMPNMPNLNAEGKFPERGDEDIVGPMVRQASMTDVDRKRPSLWRRVTGPLRK</sequence>
<dbReference type="AlphaFoldDB" id="A0AAN9UH44"/>
<keyword evidence="3" id="KW-1185">Reference proteome</keyword>